<comment type="caution">
    <text evidence="1">The sequence shown here is derived from an EMBL/GenBank/DDBJ whole genome shotgun (WGS) entry which is preliminary data.</text>
</comment>
<organism evidence="1">
    <name type="scientific">Salmonella enterica</name>
    <name type="common">Salmonella choleraesuis</name>
    <dbReference type="NCBI Taxonomy" id="28901"/>
    <lineage>
        <taxon>Bacteria</taxon>
        <taxon>Pseudomonadati</taxon>
        <taxon>Pseudomonadota</taxon>
        <taxon>Gammaproteobacteria</taxon>
        <taxon>Enterobacterales</taxon>
        <taxon>Enterobacteriaceae</taxon>
        <taxon>Salmonella</taxon>
    </lineage>
</organism>
<sequence>MTLDLPRRFPWPTLLSVGIHGAVVAGLLYTSVHQVIELPAPAQPITVT</sequence>
<gene>
    <name evidence="1" type="ORF">ABG86_12405</name>
</gene>
<protein>
    <submittedName>
        <fullName evidence="1">TonB system transport protein TonB</fullName>
    </submittedName>
</protein>
<accession>A0A5U3QH86</accession>
<feature type="non-terminal residue" evidence="1">
    <location>
        <position position="48"/>
    </location>
</feature>
<proteinExistence type="predicted"/>
<evidence type="ECO:0000313" key="1">
    <source>
        <dbReference type="EMBL" id="EBP6363693.1"/>
    </source>
</evidence>
<name>A0A5U3QH86_SALER</name>
<dbReference type="AlphaFoldDB" id="A0A5U3QH86"/>
<dbReference type="EMBL" id="AAGMJT010000015">
    <property type="protein sequence ID" value="EBP6363693.1"/>
    <property type="molecule type" value="Genomic_DNA"/>
</dbReference>
<reference evidence="1" key="1">
    <citation type="submission" date="2018-07" db="EMBL/GenBank/DDBJ databases">
        <authorList>
            <consortium name="GenomeTrakr network: Whole genome sequencing for foodborne pathogen traceback"/>
        </authorList>
    </citation>
    <scope>NUCLEOTIDE SEQUENCE</scope>
    <source>
        <strain evidence="1">CFSAN032329</strain>
    </source>
</reference>